<feature type="transmembrane region" description="Helical" evidence="1">
    <location>
        <begin position="6"/>
        <end position="23"/>
    </location>
</feature>
<dbReference type="EMBL" id="CAJOBC010087433">
    <property type="protein sequence ID" value="CAF4356598.1"/>
    <property type="molecule type" value="Genomic_DNA"/>
</dbReference>
<comment type="caution">
    <text evidence="3">The sequence shown here is derived from an EMBL/GenBank/DDBJ whole genome shotgun (WGS) entry which is preliminary data.</text>
</comment>
<dbReference type="Proteomes" id="UP000682733">
    <property type="component" value="Unassembled WGS sequence"/>
</dbReference>
<organism evidence="3 6">
    <name type="scientific">Didymodactylos carnosus</name>
    <dbReference type="NCBI Taxonomy" id="1234261"/>
    <lineage>
        <taxon>Eukaryota</taxon>
        <taxon>Metazoa</taxon>
        <taxon>Spiralia</taxon>
        <taxon>Gnathifera</taxon>
        <taxon>Rotifera</taxon>
        <taxon>Eurotatoria</taxon>
        <taxon>Bdelloidea</taxon>
        <taxon>Philodinida</taxon>
        <taxon>Philodinidae</taxon>
        <taxon>Didymodactylos</taxon>
    </lineage>
</organism>
<keyword evidence="1" id="KW-0472">Membrane</keyword>
<keyword evidence="6" id="KW-1185">Reference proteome</keyword>
<dbReference type="EMBL" id="CAJNOQ010021936">
    <property type="protein sequence ID" value="CAF1493859.1"/>
    <property type="molecule type" value="Genomic_DNA"/>
</dbReference>
<name>A0A815SQE1_9BILA</name>
<evidence type="ECO:0000313" key="2">
    <source>
        <dbReference type="EMBL" id="CAF1298651.1"/>
    </source>
</evidence>
<keyword evidence="1" id="KW-0812">Transmembrane</keyword>
<keyword evidence="1" id="KW-1133">Transmembrane helix</keyword>
<evidence type="ECO:0000313" key="3">
    <source>
        <dbReference type="EMBL" id="CAF1493859.1"/>
    </source>
</evidence>
<dbReference type="Proteomes" id="UP000677228">
    <property type="component" value="Unassembled WGS sequence"/>
</dbReference>
<dbReference type="Proteomes" id="UP000663829">
    <property type="component" value="Unassembled WGS sequence"/>
</dbReference>
<gene>
    <name evidence="3" type="ORF">GPM918_LOCUS36380</name>
    <name evidence="2" type="ORF">OVA965_LOCUS28426</name>
    <name evidence="5" type="ORF">SRO942_LOCUS37114</name>
    <name evidence="4" type="ORF">TMI583_LOCUS29175</name>
</gene>
<proteinExistence type="predicted"/>
<evidence type="ECO:0000313" key="6">
    <source>
        <dbReference type="Proteomes" id="UP000663829"/>
    </source>
</evidence>
<sequence>MQIRHLCLYFVLVLAVYIVLSILPRSDRLLDALFTKISCNDRHGSVLEQIMKDVRERLLIIEDLILHQVANDDQGMNIL</sequence>
<dbReference type="Proteomes" id="UP000681722">
    <property type="component" value="Unassembled WGS sequence"/>
</dbReference>
<accession>A0A815SQE1</accession>
<protein>
    <submittedName>
        <fullName evidence="3">Uncharacterized protein</fullName>
    </submittedName>
</protein>
<evidence type="ECO:0000313" key="5">
    <source>
        <dbReference type="EMBL" id="CAF4356598.1"/>
    </source>
</evidence>
<evidence type="ECO:0000256" key="1">
    <source>
        <dbReference type="SAM" id="Phobius"/>
    </source>
</evidence>
<reference evidence="3" key="1">
    <citation type="submission" date="2021-02" db="EMBL/GenBank/DDBJ databases">
        <authorList>
            <person name="Nowell W R."/>
        </authorList>
    </citation>
    <scope>NUCLEOTIDE SEQUENCE</scope>
</reference>
<dbReference type="EMBL" id="CAJOBA010040965">
    <property type="protein sequence ID" value="CAF4104313.1"/>
    <property type="molecule type" value="Genomic_DNA"/>
</dbReference>
<evidence type="ECO:0000313" key="4">
    <source>
        <dbReference type="EMBL" id="CAF4104313.1"/>
    </source>
</evidence>
<dbReference type="EMBL" id="CAJNOK010019393">
    <property type="protein sequence ID" value="CAF1298651.1"/>
    <property type="molecule type" value="Genomic_DNA"/>
</dbReference>
<dbReference type="AlphaFoldDB" id="A0A815SQE1"/>